<evidence type="ECO:0000256" key="7">
    <source>
        <dbReference type="ARBA" id="ARBA00023004"/>
    </source>
</evidence>
<evidence type="ECO:0008006" key="11">
    <source>
        <dbReference type="Google" id="ProtNLM"/>
    </source>
</evidence>
<organism evidence="9 10">
    <name type="scientific">Rhodonia placenta</name>
    <dbReference type="NCBI Taxonomy" id="104341"/>
    <lineage>
        <taxon>Eukaryota</taxon>
        <taxon>Fungi</taxon>
        <taxon>Dikarya</taxon>
        <taxon>Basidiomycota</taxon>
        <taxon>Agaricomycotina</taxon>
        <taxon>Agaricomycetes</taxon>
        <taxon>Polyporales</taxon>
        <taxon>Adustoporiaceae</taxon>
        <taxon>Rhodonia</taxon>
    </lineage>
</organism>
<evidence type="ECO:0000256" key="1">
    <source>
        <dbReference type="ARBA" id="ARBA00001971"/>
    </source>
</evidence>
<dbReference type="GO" id="GO:0020037">
    <property type="term" value="F:heme binding"/>
    <property type="evidence" value="ECO:0007669"/>
    <property type="project" value="InterPro"/>
</dbReference>
<evidence type="ECO:0000256" key="2">
    <source>
        <dbReference type="ARBA" id="ARBA00005179"/>
    </source>
</evidence>
<evidence type="ECO:0000256" key="5">
    <source>
        <dbReference type="ARBA" id="ARBA00022723"/>
    </source>
</evidence>
<dbReference type="InterPro" id="IPR036396">
    <property type="entry name" value="Cyt_P450_sf"/>
</dbReference>
<dbReference type="GO" id="GO:0004497">
    <property type="term" value="F:monooxygenase activity"/>
    <property type="evidence" value="ECO:0007669"/>
    <property type="project" value="UniProtKB-KW"/>
</dbReference>
<comment type="pathway">
    <text evidence="2">Secondary metabolite biosynthesis.</text>
</comment>
<dbReference type="InterPro" id="IPR050121">
    <property type="entry name" value="Cytochrome_P450_monoxygenase"/>
</dbReference>
<dbReference type="GO" id="GO:0016705">
    <property type="term" value="F:oxidoreductase activity, acting on paired donors, with incorporation or reduction of molecular oxygen"/>
    <property type="evidence" value="ECO:0007669"/>
    <property type="project" value="InterPro"/>
</dbReference>
<comment type="caution">
    <text evidence="9">The sequence shown here is derived from an EMBL/GenBank/DDBJ whole genome shotgun (WGS) entry which is preliminary data.</text>
</comment>
<sequence>MVVASPLLTAFLICAASWGLLRLLRRRFLKSPLDNIPGPAPTSLWQGNVSQYFHRHGSDFHRHLAQDYGSVVKLYGLYCVPMLIVQDPKALHNILIKEEGVFEESKLFIKTNHYLFGPGLISTLGEHHHKQRKMLNSVFAINHMRSLVPTFYGIVHKLQEALTTEVQGGPRELDILFWMGRAALELVGQGGLGYSFDPLVRDAEDDYGEALKTLFPTLQGLIVFRQLLPYVDWIGPRWFRAFVMDHFPHARVRKLKYNVDKMSETATAIFRAKKEALGVGLESDPEQIGGGKDIMTTLVKANMAASDSDRLPDDELVAQMSTIILGAMDTTSNILSRTLQNLAARPEMQDRLRNEVMAAYSGEDLTYDEVMQLPYLDAVCRETLRLYPPVTFLTRVAKRDAVLPLHFPVVGRNGQTMSEIHVPKGTKIILGTLGSNTSKAKWGEDALEWKPERWLAPLPKNVTDVAAPGVFSHFGFKFSELEMKILLMMLLSNFTFALSDKPIVWNLAPISFPSVGMESSQPSMPLIVTPLRKNEKP</sequence>
<keyword evidence="7" id="KW-0408">Iron</keyword>
<dbReference type="Gene3D" id="1.10.630.10">
    <property type="entry name" value="Cytochrome P450"/>
    <property type="match status" value="1"/>
</dbReference>
<proteinExistence type="inferred from homology"/>
<dbReference type="SUPFAM" id="SSF48264">
    <property type="entry name" value="Cytochrome P450"/>
    <property type="match status" value="1"/>
</dbReference>
<evidence type="ECO:0000256" key="8">
    <source>
        <dbReference type="ARBA" id="ARBA00023033"/>
    </source>
</evidence>
<dbReference type="CDD" id="cd11069">
    <property type="entry name" value="CYP_FUM15-like"/>
    <property type="match status" value="1"/>
</dbReference>
<evidence type="ECO:0000313" key="9">
    <source>
        <dbReference type="EMBL" id="KAF9819487.1"/>
    </source>
</evidence>
<keyword evidence="4" id="KW-0349">Heme</keyword>
<name>A0A8H7P8C2_9APHY</name>
<keyword evidence="8" id="KW-0503">Monooxygenase</keyword>
<comment type="similarity">
    <text evidence="3">Belongs to the cytochrome P450 family.</text>
</comment>
<accession>A0A8H7P8C2</accession>
<comment type="cofactor">
    <cofactor evidence="1">
        <name>heme</name>
        <dbReference type="ChEBI" id="CHEBI:30413"/>
    </cofactor>
</comment>
<evidence type="ECO:0000256" key="6">
    <source>
        <dbReference type="ARBA" id="ARBA00023002"/>
    </source>
</evidence>
<evidence type="ECO:0000256" key="4">
    <source>
        <dbReference type="ARBA" id="ARBA00022617"/>
    </source>
</evidence>
<dbReference type="Pfam" id="PF00067">
    <property type="entry name" value="p450"/>
    <property type="match status" value="1"/>
</dbReference>
<protein>
    <recommendedName>
        <fullName evidence="11">Cytochrome P450</fullName>
    </recommendedName>
</protein>
<evidence type="ECO:0000256" key="3">
    <source>
        <dbReference type="ARBA" id="ARBA00010617"/>
    </source>
</evidence>
<keyword evidence="5" id="KW-0479">Metal-binding</keyword>
<dbReference type="GO" id="GO:0005506">
    <property type="term" value="F:iron ion binding"/>
    <property type="evidence" value="ECO:0007669"/>
    <property type="project" value="InterPro"/>
</dbReference>
<reference evidence="9" key="1">
    <citation type="submission" date="2020-11" db="EMBL/GenBank/DDBJ databases">
        <authorList>
            <person name="Koelle M."/>
            <person name="Horta M.A.C."/>
            <person name="Nowrousian M."/>
            <person name="Ohm R.A."/>
            <person name="Benz P."/>
            <person name="Pilgard A."/>
        </authorList>
    </citation>
    <scope>NUCLEOTIDE SEQUENCE</scope>
    <source>
        <strain evidence="9">FPRL280</strain>
    </source>
</reference>
<reference evidence="9" key="2">
    <citation type="journal article" name="Front. Microbiol.">
        <title>Degradative Capacity of Two Strains of Rhodonia placenta: From Phenotype to Genotype.</title>
        <authorList>
            <person name="Kolle M."/>
            <person name="Horta M.A.C."/>
            <person name="Nowrousian M."/>
            <person name="Ohm R.A."/>
            <person name="Benz J.P."/>
            <person name="Pilgard A."/>
        </authorList>
    </citation>
    <scope>NUCLEOTIDE SEQUENCE</scope>
    <source>
        <strain evidence="9">FPRL280</strain>
    </source>
</reference>
<gene>
    <name evidence="9" type="ORF">IEO21_02095</name>
</gene>
<evidence type="ECO:0000313" key="10">
    <source>
        <dbReference type="Proteomes" id="UP000639403"/>
    </source>
</evidence>
<dbReference type="Proteomes" id="UP000639403">
    <property type="component" value="Unassembled WGS sequence"/>
</dbReference>
<dbReference type="EMBL" id="JADOXO010000018">
    <property type="protein sequence ID" value="KAF9819487.1"/>
    <property type="molecule type" value="Genomic_DNA"/>
</dbReference>
<keyword evidence="6" id="KW-0560">Oxidoreductase</keyword>
<dbReference type="InterPro" id="IPR001128">
    <property type="entry name" value="Cyt_P450"/>
</dbReference>
<dbReference type="AlphaFoldDB" id="A0A8H7P8C2"/>
<dbReference type="PANTHER" id="PTHR24305">
    <property type="entry name" value="CYTOCHROME P450"/>
    <property type="match status" value="1"/>
</dbReference>
<dbReference type="PANTHER" id="PTHR24305:SF166">
    <property type="entry name" value="CYTOCHROME P450 12A4, MITOCHONDRIAL-RELATED"/>
    <property type="match status" value="1"/>
</dbReference>